<keyword evidence="1" id="KW-0732">Signal</keyword>
<comment type="caution">
    <text evidence="2">The sequence shown here is derived from an EMBL/GenBank/DDBJ whole genome shotgun (WGS) entry which is preliminary data.</text>
</comment>
<dbReference type="AlphaFoldDB" id="A0A366LZP1"/>
<name>A0A366LZP1_9ACTN</name>
<sequence length="166" mass="17498">MALAGVFALTATVANAVPSSQAGTLTSTQFFTGESEPWTAQTFGAWGNIPTALVTVNVPAGTTRLVNARFTAESLCVGTASAWCSVRIVVTNSAGTITELQPVTSTDYRFDTPGGAEEAHALERFSTVLLPGSYTVRVQALRMTGITQFTLDDYAFTVGLVERLVP</sequence>
<feature type="chain" id="PRO_5038354309" evidence="1">
    <location>
        <begin position="17"/>
        <end position="166"/>
    </location>
</feature>
<dbReference type="Proteomes" id="UP000253303">
    <property type="component" value="Unassembled WGS sequence"/>
</dbReference>
<gene>
    <name evidence="2" type="ORF">DP939_16050</name>
</gene>
<evidence type="ECO:0000313" key="2">
    <source>
        <dbReference type="EMBL" id="RBQ19425.1"/>
    </source>
</evidence>
<evidence type="ECO:0000313" key="3">
    <source>
        <dbReference type="Proteomes" id="UP000253303"/>
    </source>
</evidence>
<reference evidence="2 3" key="1">
    <citation type="submission" date="2018-06" db="EMBL/GenBank/DDBJ databases">
        <title>Sphaerisporangium craniellae sp. nov., isolated from a marine sponge in the South China Sea.</title>
        <authorList>
            <person name="Li L."/>
        </authorList>
    </citation>
    <scope>NUCLEOTIDE SEQUENCE [LARGE SCALE GENOMIC DNA]</scope>
    <source>
        <strain evidence="2 3">LHW63015</strain>
    </source>
</reference>
<accession>A0A366LZP1</accession>
<organism evidence="2 3">
    <name type="scientific">Spongiactinospora rosea</name>
    <dbReference type="NCBI Taxonomy" id="2248750"/>
    <lineage>
        <taxon>Bacteria</taxon>
        <taxon>Bacillati</taxon>
        <taxon>Actinomycetota</taxon>
        <taxon>Actinomycetes</taxon>
        <taxon>Streptosporangiales</taxon>
        <taxon>Streptosporangiaceae</taxon>
        <taxon>Spongiactinospora</taxon>
    </lineage>
</organism>
<keyword evidence="3" id="KW-1185">Reference proteome</keyword>
<protein>
    <submittedName>
        <fullName evidence="2">Uncharacterized protein</fullName>
    </submittedName>
</protein>
<dbReference type="EMBL" id="QMEY01000005">
    <property type="protein sequence ID" value="RBQ19425.1"/>
    <property type="molecule type" value="Genomic_DNA"/>
</dbReference>
<proteinExistence type="predicted"/>
<evidence type="ECO:0000256" key="1">
    <source>
        <dbReference type="SAM" id="SignalP"/>
    </source>
</evidence>
<feature type="signal peptide" evidence="1">
    <location>
        <begin position="1"/>
        <end position="16"/>
    </location>
</feature>